<dbReference type="Pfam" id="PF00005">
    <property type="entry name" value="ABC_tran"/>
    <property type="match status" value="1"/>
</dbReference>
<protein>
    <submittedName>
        <fullName evidence="7">Sulfonate ABC transporter ATP-binding protein</fullName>
    </submittedName>
</protein>
<keyword evidence="8" id="KW-1185">Reference proteome</keyword>
<dbReference type="GO" id="GO:0005524">
    <property type="term" value="F:ATP binding"/>
    <property type="evidence" value="ECO:0007669"/>
    <property type="project" value="UniProtKB-KW"/>
</dbReference>
<dbReference type="Proteomes" id="UP000050863">
    <property type="component" value="Unassembled WGS sequence"/>
</dbReference>
<evidence type="ECO:0000259" key="6">
    <source>
        <dbReference type="PROSITE" id="PS50893"/>
    </source>
</evidence>
<comment type="similarity">
    <text evidence="1">Belongs to the ABC transporter superfamily.</text>
</comment>
<evidence type="ECO:0000256" key="3">
    <source>
        <dbReference type="ARBA" id="ARBA00022741"/>
    </source>
</evidence>
<dbReference type="SMART" id="SM00382">
    <property type="entry name" value="AAA"/>
    <property type="match status" value="1"/>
</dbReference>
<dbReference type="InterPro" id="IPR003439">
    <property type="entry name" value="ABC_transporter-like_ATP-bd"/>
</dbReference>
<gene>
    <name evidence="7" type="ORF">CQ12_18800</name>
</gene>
<dbReference type="CDD" id="cd03293">
    <property type="entry name" value="ABC_NrtD_SsuB_transporters"/>
    <property type="match status" value="1"/>
</dbReference>
<organism evidence="7 8">
    <name type="scientific">Bradyrhizobium jicamae</name>
    <dbReference type="NCBI Taxonomy" id="280332"/>
    <lineage>
        <taxon>Bacteria</taxon>
        <taxon>Pseudomonadati</taxon>
        <taxon>Pseudomonadota</taxon>
        <taxon>Alphaproteobacteria</taxon>
        <taxon>Hyphomicrobiales</taxon>
        <taxon>Nitrobacteraceae</taxon>
        <taxon>Bradyrhizobium</taxon>
    </lineage>
</organism>
<keyword evidence="2" id="KW-0813">Transport</keyword>
<evidence type="ECO:0000256" key="1">
    <source>
        <dbReference type="ARBA" id="ARBA00005417"/>
    </source>
</evidence>
<dbReference type="PANTHER" id="PTHR42788">
    <property type="entry name" value="TAURINE IMPORT ATP-BINDING PROTEIN-RELATED"/>
    <property type="match status" value="1"/>
</dbReference>
<dbReference type="InterPro" id="IPR027417">
    <property type="entry name" value="P-loop_NTPase"/>
</dbReference>
<feature type="domain" description="ABC transporter" evidence="6">
    <location>
        <begin position="16"/>
        <end position="247"/>
    </location>
</feature>
<dbReference type="STRING" id="280332.CQ12_18800"/>
<keyword evidence="3" id="KW-0547">Nucleotide-binding</keyword>
<dbReference type="PROSITE" id="PS50893">
    <property type="entry name" value="ABC_TRANSPORTER_2"/>
    <property type="match status" value="1"/>
</dbReference>
<dbReference type="EMBL" id="LLXZ01000159">
    <property type="protein sequence ID" value="KRR02267.1"/>
    <property type="molecule type" value="Genomic_DNA"/>
</dbReference>
<accession>A0A0R3L3W4</accession>
<dbReference type="GO" id="GO:0016887">
    <property type="term" value="F:ATP hydrolysis activity"/>
    <property type="evidence" value="ECO:0007669"/>
    <property type="project" value="InterPro"/>
</dbReference>
<dbReference type="SUPFAM" id="SSF52540">
    <property type="entry name" value="P-loop containing nucleoside triphosphate hydrolases"/>
    <property type="match status" value="1"/>
</dbReference>
<dbReference type="RefSeq" id="WP_057838195.1">
    <property type="nucleotide sequence ID" value="NZ_LLXZ01000159.1"/>
</dbReference>
<dbReference type="InterPro" id="IPR050166">
    <property type="entry name" value="ABC_transporter_ATP-bind"/>
</dbReference>
<evidence type="ECO:0000313" key="8">
    <source>
        <dbReference type="Proteomes" id="UP000050863"/>
    </source>
</evidence>
<reference evidence="7 8" key="1">
    <citation type="submission" date="2014-03" db="EMBL/GenBank/DDBJ databases">
        <title>Bradyrhizobium valentinum sp. nov., isolated from effective nodules of Lupinus mariae-josephae, a lupine endemic of basic-lime soils in Eastern Spain.</title>
        <authorList>
            <person name="Duran D."/>
            <person name="Rey L."/>
            <person name="Navarro A."/>
            <person name="Busquets A."/>
            <person name="Imperial J."/>
            <person name="Ruiz-Argueso T."/>
        </authorList>
    </citation>
    <scope>NUCLEOTIDE SEQUENCE [LARGE SCALE GENOMIC DNA]</scope>
    <source>
        <strain evidence="7 8">PAC68</strain>
    </source>
</reference>
<evidence type="ECO:0000256" key="4">
    <source>
        <dbReference type="ARBA" id="ARBA00022840"/>
    </source>
</evidence>
<evidence type="ECO:0000256" key="2">
    <source>
        <dbReference type="ARBA" id="ARBA00022448"/>
    </source>
</evidence>
<sequence>MNIRVTDIPAQTVGRIDVAHVSISLGEGADAFEAVRDLNFAVAAGELICVLGPSGCGKSTLLGALAGHLEVTQGQLTVDDQPLLGPSPDRGIVFQQHTLFPWKRVRDNVAFGPKMRGLGKAERRMAADQIPKLVGLEGFEKFYPSQLSGGMQQRVEIARVLINQPRVLLMDEPFGALDAQTRSLMQEVLLDIWTKIPTTTVFVTHDIEEALFLADRIIVMSARPGRVIDDIRLPFARPRHTELVTESEFVRLKRHILDRLRRPDGFSLLPRLSPLGVPAE</sequence>
<comment type="function">
    <text evidence="5">Involved in beta-(1--&gt;2)glucan export. Transmembrane domains (TMD) form a pore in the inner membrane and the ATP-binding domain (NBD) is responsible for energy generation.</text>
</comment>
<comment type="caution">
    <text evidence="7">The sequence shown here is derived from an EMBL/GenBank/DDBJ whole genome shotgun (WGS) entry which is preliminary data.</text>
</comment>
<name>A0A0R3L3W4_9BRAD</name>
<dbReference type="AlphaFoldDB" id="A0A0R3L3W4"/>
<keyword evidence="4 7" id="KW-0067">ATP-binding</keyword>
<dbReference type="PANTHER" id="PTHR42788:SF13">
    <property type="entry name" value="ALIPHATIC SULFONATES IMPORT ATP-BINDING PROTEIN SSUB"/>
    <property type="match status" value="1"/>
</dbReference>
<dbReference type="PROSITE" id="PS00211">
    <property type="entry name" value="ABC_TRANSPORTER_1"/>
    <property type="match status" value="1"/>
</dbReference>
<dbReference type="InterPro" id="IPR003593">
    <property type="entry name" value="AAA+_ATPase"/>
</dbReference>
<dbReference type="InterPro" id="IPR017871">
    <property type="entry name" value="ABC_transporter-like_CS"/>
</dbReference>
<dbReference type="OrthoDB" id="9807242at2"/>
<proteinExistence type="inferred from homology"/>
<evidence type="ECO:0000256" key="5">
    <source>
        <dbReference type="ARBA" id="ARBA00024722"/>
    </source>
</evidence>
<evidence type="ECO:0000313" key="7">
    <source>
        <dbReference type="EMBL" id="KRR02267.1"/>
    </source>
</evidence>
<dbReference type="Gene3D" id="3.40.50.300">
    <property type="entry name" value="P-loop containing nucleotide triphosphate hydrolases"/>
    <property type="match status" value="1"/>
</dbReference>